<organism evidence="1 2">
    <name type="scientific">Nocardia gamkensis</name>
    <dbReference type="NCBI Taxonomy" id="352869"/>
    <lineage>
        <taxon>Bacteria</taxon>
        <taxon>Bacillati</taxon>
        <taxon>Actinomycetota</taxon>
        <taxon>Actinomycetes</taxon>
        <taxon>Mycobacteriales</taxon>
        <taxon>Nocardiaceae</taxon>
        <taxon>Nocardia</taxon>
    </lineage>
</organism>
<gene>
    <name evidence="1" type="ORF">HGB38_19435</name>
</gene>
<dbReference type="EMBL" id="JAAXOS010000009">
    <property type="protein sequence ID" value="NKY28380.1"/>
    <property type="molecule type" value="Genomic_DNA"/>
</dbReference>
<protein>
    <submittedName>
        <fullName evidence="1">Uncharacterized protein</fullName>
    </submittedName>
</protein>
<evidence type="ECO:0000313" key="2">
    <source>
        <dbReference type="Proteomes" id="UP000540698"/>
    </source>
</evidence>
<accession>A0A7X6L5W8</accession>
<dbReference type="RefSeq" id="WP_062971377.1">
    <property type="nucleotide sequence ID" value="NZ_JAAXOS010000009.1"/>
</dbReference>
<dbReference type="AlphaFoldDB" id="A0A7X6L5W8"/>
<keyword evidence="2" id="KW-1185">Reference proteome</keyword>
<dbReference type="Proteomes" id="UP000540698">
    <property type="component" value="Unassembled WGS sequence"/>
</dbReference>
<proteinExistence type="predicted"/>
<evidence type="ECO:0000313" key="1">
    <source>
        <dbReference type="EMBL" id="NKY28380.1"/>
    </source>
</evidence>
<sequence length="98" mass="10850">MDDIELQPPTVASAKHTGLVLDIATLDIHNPLARPGETTYPYVRCTDHRVLRLPEPLHRWATETIALNHTQHATGALPLFPGQVEFGILDGTMYAEVL</sequence>
<name>A0A7X6L5W8_9NOCA</name>
<reference evidence="1 2" key="1">
    <citation type="submission" date="2020-04" db="EMBL/GenBank/DDBJ databases">
        <title>MicrobeNet Type strains.</title>
        <authorList>
            <person name="Nicholson A.C."/>
        </authorList>
    </citation>
    <scope>NUCLEOTIDE SEQUENCE [LARGE SCALE GENOMIC DNA]</scope>
    <source>
        <strain evidence="1 2">DSM 44956</strain>
    </source>
</reference>
<comment type="caution">
    <text evidence="1">The sequence shown here is derived from an EMBL/GenBank/DDBJ whole genome shotgun (WGS) entry which is preliminary data.</text>
</comment>